<accession>A0A4Y2Q0R5</accession>
<evidence type="ECO:0000313" key="3">
    <source>
        <dbReference type="Proteomes" id="UP000499080"/>
    </source>
</evidence>
<evidence type="ECO:0000313" key="2">
    <source>
        <dbReference type="EMBL" id="GBN57014.1"/>
    </source>
</evidence>
<sequence length="92" mass="10547">NQSTIKDCLEEIQFFLTLASVFGIVTLTIQTQLVVGWSLHFNRVNAMLPMFYAIGQDRAKAKALHDMGMLEKDMPAEEFPKFTWGSFFTINR</sequence>
<feature type="transmembrane region" description="Helical" evidence="1">
    <location>
        <begin position="12"/>
        <end position="39"/>
    </location>
</feature>
<keyword evidence="1" id="KW-0472">Membrane</keyword>
<dbReference type="Proteomes" id="UP000499080">
    <property type="component" value="Unassembled WGS sequence"/>
</dbReference>
<keyword evidence="3" id="KW-1185">Reference proteome</keyword>
<keyword evidence="1" id="KW-0812">Transmembrane</keyword>
<keyword evidence="1" id="KW-1133">Transmembrane helix</keyword>
<protein>
    <submittedName>
        <fullName evidence="2">Uncharacterized protein</fullName>
    </submittedName>
</protein>
<gene>
    <name evidence="2" type="ORF">AVEN_272931_1</name>
</gene>
<dbReference type="AlphaFoldDB" id="A0A4Y2Q0R5"/>
<evidence type="ECO:0000256" key="1">
    <source>
        <dbReference type="SAM" id="Phobius"/>
    </source>
</evidence>
<feature type="non-terminal residue" evidence="2">
    <location>
        <position position="1"/>
    </location>
</feature>
<proteinExistence type="predicted"/>
<reference evidence="2 3" key="1">
    <citation type="journal article" date="2019" name="Sci. Rep.">
        <title>Orb-weaving spider Araneus ventricosus genome elucidates the spidroin gene catalogue.</title>
        <authorList>
            <person name="Kono N."/>
            <person name="Nakamura H."/>
            <person name="Ohtoshi R."/>
            <person name="Moran D.A.P."/>
            <person name="Shinohara A."/>
            <person name="Yoshida Y."/>
            <person name="Fujiwara M."/>
            <person name="Mori M."/>
            <person name="Tomita M."/>
            <person name="Arakawa K."/>
        </authorList>
    </citation>
    <scope>NUCLEOTIDE SEQUENCE [LARGE SCALE GENOMIC DNA]</scope>
</reference>
<name>A0A4Y2Q0R5_ARAVE</name>
<comment type="caution">
    <text evidence="2">The sequence shown here is derived from an EMBL/GenBank/DDBJ whole genome shotgun (WGS) entry which is preliminary data.</text>
</comment>
<organism evidence="2 3">
    <name type="scientific">Araneus ventricosus</name>
    <name type="common">Orbweaver spider</name>
    <name type="synonym">Epeira ventricosa</name>
    <dbReference type="NCBI Taxonomy" id="182803"/>
    <lineage>
        <taxon>Eukaryota</taxon>
        <taxon>Metazoa</taxon>
        <taxon>Ecdysozoa</taxon>
        <taxon>Arthropoda</taxon>
        <taxon>Chelicerata</taxon>
        <taxon>Arachnida</taxon>
        <taxon>Araneae</taxon>
        <taxon>Araneomorphae</taxon>
        <taxon>Entelegynae</taxon>
        <taxon>Araneoidea</taxon>
        <taxon>Araneidae</taxon>
        <taxon>Araneus</taxon>
    </lineage>
</organism>
<dbReference type="EMBL" id="BGPR01012647">
    <property type="protein sequence ID" value="GBN57014.1"/>
    <property type="molecule type" value="Genomic_DNA"/>
</dbReference>